<sequence length="119" mass="12160">MLIDAPSIPNPTVTLVSSRPTASPVQTSLNPLSPEFTPLRPVRAPLSIPVDVPDLSSPSASSHATPSSTQTHDEIQAINAKHSAIENKLNMLATSISGFIGSITSSSPSSNSASTAGSN</sequence>
<dbReference type="Proteomes" id="UP000247702">
    <property type="component" value="Unassembled WGS sequence"/>
</dbReference>
<evidence type="ECO:0000256" key="1">
    <source>
        <dbReference type="SAM" id="MobiDB-lite"/>
    </source>
</evidence>
<feature type="compositionally biased region" description="Polar residues" evidence="1">
    <location>
        <begin position="10"/>
        <end position="31"/>
    </location>
</feature>
<keyword evidence="3" id="KW-1185">Reference proteome</keyword>
<name>A0A2Z6Q8I0_9GLOM</name>
<feature type="region of interest" description="Disordered" evidence="1">
    <location>
        <begin position="50"/>
        <end position="73"/>
    </location>
</feature>
<evidence type="ECO:0000313" key="3">
    <source>
        <dbReference type="Proteomes" id="UP000247702"/>
    </source>
</evidence>
<proteinExistence type="predicted"/>
<gene>
    <name evidence="2" type="ORF">RclHR1_12880003</name>
</gene>
<organism evidence="2 3">
    <name type="scientific">Rhizophagus clarus</name>
    <dbReference type="NCBI Taxonomy" id="94130"/>
    <lineage>
        <taxon>Eukaryota</taxon>
        <taxon>Fungi</taxon>
        <taxon>Fungi incertae sedis</taxon>
        <taxon>Mucoromycota</taxon>
        <taxon>Glomeromycotina</taxon>
        <taxon>Glomeromycetes</taxon>
        <taxon>Glomerales</taxon>
        <taxon>Glomeraceae</taxon>
        <taxon>Rhizophagus</taxon>
    </lineage>
</organism>
<feature type="compositionally biased region" description="Low complexity" evidence="1">
    <location>
        <begin position="56"/>
        <end position="69"/>
    </location>
</feature>
<dbReference type="EMBL" id="BEXD01000322">
    <property type="protein sequence ID" value="GBB86433.1"/>
    <property type="molecule type" value="Genomic_DNA"/>
</dbReference>
<comment type="caution">
    <text evidence="2">The sequence shown here is derived from an EMBL/GenBank/DDBJ whole genome shotgun (WGS) entry which is preliminary data.</text>
</comment>
<feature type="region of interest" description="Disordered" evidence="1">
    <location>
        <begin position="1"/>
        <end position="37"/>
    </location>
</feature>
<evidence type="ECO:0000313" key="2">
    <source>
        <dbReference type="EMBL" id="GBB86433.1"/>
    </source>
</evidence>
<reference evidence="2 3" key="1">
    <citation type="submission" date="2017-11" db="EMBL/GenBank/DDBJ databases">
        <title>The genome of Rhizophagus clarus HR1 reveals common genetic basis of auxotrophy among arbuscular mycorrhizal fungi.</title>
        <authorList>
            <person name="Kobayashi Y."/>
        </authorList>
    </citation>
    <scope>NUCLEOTIDE SEQUENCE [LARGE SCALE GENOMIC DNA]</scope>
    <source>
        <strain evidence="2 3">HR1</strain>
    </source>
</reference>
<protein>
    <submittedName>
        <fullName evidence="2">Uncharacterized protein</fullName>
    </submittedName>
</protein>
<dbReference type="AlphaFoldDB" id="A0A2Z6Q8I0"/>
<accession>A0A2Z6Q8I0</accession>